<dbReference type="InterPro" id="IPR036554">
    <property type="entry name" value="GHMP_kinase_C_sf"/>
</dbReference>
<dbReference type="PROSITE" id="PS00106">
    <property type="entry name" value="GALACTOKINASE"/>
    <property type="match status" value="1"/>
</dbReference>
<dbReference type="Pfam" id="PF10509">
    <property type="entry name" value="GalKase_gal_bdg"/>
    <property type="match status" value="1"/>
</dbReference>
<sequence length="414" mass="42817">MTFLEGGPALAEIHWHPPSSPESAARAEALFASSFDGAPAGVWSAPGRANLIGEHVDYVGGICLPLALPQRTWLAVRPRTDGLLRLVSGQCPEVWQGAVRAVRPGHPRGWPAYLAGVVWALISEGLLPAGFGGVDVAVHSDVPLGAGLSSSAALECALAVALAELFGSGSSLDTAGRSALVKACIRAENEIALAATGGMDQTVALHARTGHCLRLDCDSGAVDPLPLPLDANGLVLLVINTNAPHRLVDGQYRARRVVVERAARLLRVPTLRRISSVQDAVGRLAALGEDDPELLRRVRHAISETARAGAAARLLVEGRLAELGPLLDASHTSLREDYEVSSLELDNVVDAAKEAGALGARMVGGGFGGSALALVETAAVPAVTEAVLAATEAKALPTPTFLHALPGPSAARWS</sequence>
<dbReference type="InterPro" id="IPR006204">
    <property type="entry name" value="GHMP_kinase_N_dom"/>
</dbReference>
<dbReference type="InterPro" id="IPR013750">
    <property type="entry name" value="GHMP_kinase_C_dom"/>
</dbReference>
<proteinExistence type="inferred from homology"/>
<gene>
    <name evidence="11" type="primary">galK</name>
    <name evidence="11" type="ORF">GCM10023321_43260</name>
</gene>
<accession>A0ABP9QF65</accession>
<dbReference type="PRINTS" id="PR00473">
    <property type="entry name" value="GALCTOKINASE"/>
</dbReference>
<keyword evidence="12" id="KW-1185">Reference proteome</keyword>
<evidence type="ECO:0000256" key="3">
    <source>
        <dbReference type="ARBA" id="ARBA00022741"/>
    </source>
</evidence>
<keyword evidence="6" id="KW-0299">Galactose metabolism</keyword>
<dbReference type="EMBL" id="BAABJP010000020">
    <property type="protein sequence ID" value="GAA5160485.1"/>
    <property type="molecule type" value="Genomic_DNA"/>
</dbReference>
<evidence type="ECO:0000259" key="8">
    <source>
        <dbReference type="Pfam" id="PF00288"/>
    </source>
</evidence>
<reference evidence="12" key="1">
    <citation type="journal article" date="2019" name="Int. J. Syst. Evol. Microbiol.">
        <title>The Global Catalogue of Microorganisms (GCM) 10K type strain sequencing project: providing services to taxonomists for standard genome sequencing and annotation.</title>
        <authorList>
            <consortium name="The Broad Institute Genomics Platform"/>
            <consortium name="The Broad Institute Genome Sequencing Center for Infectious Disease"/>
            <person name="Wu L."/>
            <person name="Ma J."/>
        </authorList>
    </citation>
    <scope>NUCLEOTIDE SEQUENCE [LARGE SCALE GENOMIC DNA]</scope>
    <source>
        <strain evidence="12">JCM 18303</strain>
    </source>
</reference>
<evidence type="ECO:0000313" key="11">
    <source>
        <dbReference type="EMBL" id="GAA5160485.1"/>
    </source>
</evidence>
<evidence type="ECO:0000259" key="9">
    <source>
        <dbReference type="Pfam" id="PF08544"/>
    </source>
</evidence>
<dbReference type="Pfam" id="PF08544">
    <property type="entry name" value="GHMP_kinases_C"/>
    <property type="match status" value="1"/>
</dbReference>
<dbReference type="Gene3D" id="3.30.70.890">
    <property type="entry name" value="GHMP kinase, C-terminal domain"/>
    <property type="match status" value="1"/>
</dbReference>
<dbReference type="RefSeq" id="WP_221497651.1">
    <property type="nucleotide sequence ID" value="NZ_BAABJP010000020.1"/>
</dbReference>
<comment type="similarity">
    <text evidence="1">Belongs to the GHMP kinase family. GalK subfamily.</text>
</comment>
<evidence type="ECO:0000259" key="10">
    <source>
        <dbReference type="Pfam" id="PF10509"/>
    </source>
</evidence>
<keyword evidence="5" id="KW-0067">ATP-binding</keyword>
<feature type="domain" description="GHMP kinase N-terminal" evidence="8">
    <location>
        <begin position="117"/>
        <end position="206"/>
    </location>
</feature>
<dbReference type="InterPro" id="IPR019539">
    <property type="entry name" value="GalKase_N"/>
</dbReference>
<dbReference type="Gene3D" id="3.30.230.10">
    <property type="match status" value="1"/>
</dbReference>
<dbReference type="InterPro" id="IPR000705">
    <property type="entry name" value="Galactokinase"/>
</dbReference>
<dbReference type="InterPro" id="IPR006206">
    <property type="entry name" value="Mevalonate/galactokinase"/>
</dbReference>
<feature type="domain" description="GHMP kinase C-terminal" evidence="9">
    <location>
        <begin position="312"/>
        <end position="387"/>
    </location>
</feature>
<comment type="caution">
    <text evidence="11">The sequence shown here is derived from an EMBL/GenBank/DDBJ whole genome shotgun (WGS) entry which is preliminary data.</text>
</comment>
<dbReference type="InterPro" id="IPR014721">
    <property type="entry name" value="Ribsml_uS5_D2-typ_fold_subgr"/>
</dbReference>
<keyword evidence="3" id="KW-0547">Nucleotide-binding</keyword>
<feature type="domain" description="Galactokinase N-terminal" evidence="10">
    <location>
        <begin position="30"/>
        <end position="78"/>
    </location>
</feature>
<name>A0ABP9QF65_9PSEU</name>
<dbReference type="PROSITE" id="PS00627">
    <property type="entry name" value="GHMP_KINASES_ATP"/>
    <property type="match status" value="1"/>
</dbReference>
<dbReference type="NCBIfam" id="TIGR00131">
    <property type="entry name" value="gal_kin"/>
    <property type="match status" value="1"/>
</dbReference>
<dbReference type="InterPro" id="IPR020568">
    <property type="entry name" value="Ribosomal_Su5_D2-typ_SF"/>
</dbReference>
<dbReference type="PIRSF" id="PIRSF000530">
    <property type="entry name" value="Galactokinase"/>
    <property type="match status" value="1"/>
</dbReference>
<evidence type="ECO:0000256" key="6">
    <source>
        <dbReference type="ARBA" id="ARBA00023144"/>
    </source>
</evidence>
<dbReference type="EC" id="2.7.1.6" evidence="7"/>
<dbReference type="Proteomes" id="UP001428817">
    <property type="component" value="Unassembled WGS sequence"/>
</dbReference>
<evidence type="ECO:0000313" key="12">
    <source>
        <dbReference type="Proteomes" id="UP001428817"/>
    </source>
</evidence>
<keyword evidence="4" id="KW-0418">Kinase</keyword>
<organism evidence="11 12">
    <name type="scientific">Pseudonocardia eucalypti</name>
    <dbReference type="NCBI Taxonomy" id="648755"/>
    <lineage>
        <taxon>Bacteria</taxon>
        <taxon>Bacillati</taxon>
        <taxon>Actinomycetota</taxon>
        <taxon>Actinomycetes</taxon>
        <taxon>Pseudonocardiales</taxon>
        <taxon>Pseudonocardiaceae</taxon>
        <taxon>Pseudonocardia</taxon>
    </lineage>
</organism>
<dbReference type="PANTHER" id="PTHR10457">
    <property type="entry name" value="MEVALONATE KINASE/GALACTOKINASE"/>
    <property type="match status" value="1"/>
</dbReference>
<dbReference type="SUPFAM" id="SSF54211">
    <property type="entry name" value="Ribosomal protein S5 domain 2-like"/>
    <property type="match status" value="1"/>
</dbReference>
<dbReference type="Pfam" id="PF00288">
    <property type="entry name" value="GHMP_kinases_N"/>
    <property type="match status" value="1"/>
</dbReference>
<evidence type="ECO:0000256" key="7">
    <source>
        <dbReference type="NCBIfam" id="TIGR00131"/>
    </source>
</evidence>
<dbReference type="PANTHER" id="PTHR10457:SF7">
    <property type="entry name" value="GALACTOKINASE-RELATED"/>
    <property type="match status" value="1"/>
</dbReference>
<dbReference type="PRINTS" id="PR00959">
    <property type="entry name" value="MEVGALKINASE"/>
</dbReference>
<dbReference type="InterPro" id="IPR019741">
    <property type="entry name" value="Galactokinase_CS"/>
</dbReference>
<dbReference type="SUPFAM" id="SSF55060">
    <property type="entry name" value="GHMP Kinase, C-terminal domain"/>
    <property type="match status" value="1"/>
</dbReference>
<dbReference type="InterPro" id="IPR006203">
    <property type="entry name" value="GHMP_knse_ATP-bd_CS"/>
</dbReference>
<keyword evidence="6" id="KW-0119">Carbohydrate metabolism</keyword>
<evidence type="ECO:0000256" key="4">
    <source>
        <dbReference type="ARBA" id="ARBA00022777"/>
    </source>
</evidence>
<keyword evidence="2" id="KW-0808">Transferase</keyword>
<evidence type="ECO:0000256" key="1">
    <source>
        <dbReference type="ARBA" id="ARBA00006566"/>
    </source>
</evidence>
<evidence type="ECO:0000256" key="5">
    <source>
        <dbReference type="ARBA" id="ARBA00022840"/>
    </source>
</evidence>
<evidence type="ECO:0000256" key="2">
    <source>
        <dbReference type="ARBA" id="ARBA00022679"/>
    </source>
</evidence>
<protein>
    <recommendedName>
        <fullName evidence="7">Galactokinase</fullName>
        <ecNumber evidence="7">2.7.1.6</ecNumber>
    </recommendedName>
</protein>